<evidence type="ECO:0000313" key="2">
    <source>
        <dbReference type="Proteomes" id="UP000634660"/>
    </source>
</evidence>
<dbReference type="CDD" id="cd00093">
    <property type="entry name" value="HTH_XRE"/>
    <property type="match status" value="1"/>
</dbReference>
<accession>A0A918VIX5</accession>
<dbReference type="RefSeq" id="WP_189829251.1">
    <property type="nucleotide sequence ID" value="NZ_BMVX01000058.1"/>
</dbReference>
<dbReference type="EMBL" id="BMVX01000058">
    <property type="protein sequence ID" value="GHA00112.1"/>
    <property type="molecule type" value="Genomic_DNA"/>
</dbReference>
<dbReference type="SUPFAM" id="SSF47413">
    <property type="entry name" value="lambda repressor-like DNA-binding domains"/>
    <property type="match status" value="1"/>
</dbReference>
<dbReference type="GO" id="GO:0003677">
    <property type="term" value="F:DNA binding"/>
    <property type="evidence" value="ECO:0007669"/>
    <property type="project" value="InterPro"/>
</dbReference>
<gene>
    <name evidence="1" type="ORF">GCM10010371_69230</name>
</gene>
<dbReference type="Proteomes" id="UP000634660">
    <property type="component" value="Unassembled WGS sequence"/>
</dbReference>
<evidence type="ECO:0008006" key="3">
    <source>
        <dbReference type="Google" id="ProtNLM"/>
    </source>
</evidence>
<comment type="caution">
    <text evidence="1">The sequence shown here is derived from an EMBL/GenBank/DDBJ whole genome shotgun (WGS) entry which is preliminary data.</text>
</comment>
<reference evidence="1" key="1">
    <citation type="journal article" date="2014" name="Int. J. Syst. Evol. Microbiol.">
        <title>Complete genome sequence of Corynebacterium casei LMG S-19264T (=DSM 44701T), isolated from a smear-ripened cheese.</title>
        <authorList>
            <consortium name="US DOE Joint Genome Institute (JGI-PGF)"/>
            <person name="Walter F."/>
            <person name="Albersmeier A."/>
            <person name="Kalinowski J."/>
            <person name="Ruckert C."/>
        </authorList>
    </citation>
    <scope>NUCLEOTIDE SEQUENCE</scope>
    <source>
        <strain evidence="1">JCM 4834</strain>
    </source>
</reference>
<dbReference type="Pfam" id="PF13560">
    <property type="entry name" value="HTH_31"/>
    <property type="match status" value="1"/>
</dbReference>
<evidence type="ECO:0000313" key="1">
    <source>
        <dbReference type="EMBL" id="GHA00112.1"/>
    </source>
</evidence>
<organism evidence="1 2">
    <name type="scientific">Streptomyces subrutilus</name>
    <dbReference type="NCBI Taxonomy" id="36818"/>
    <lineage>
        <taxon>Bacteria</taxon>
        <taxon>Bacillati</taxon>
        <taxon>Actinomycetota</taxon>
        <taxon>Actinomycetes</taxon>
        <taxon>Kitasatosporales</taxon>
        <taxon>Streptomycetaceae</taxon>
        <taxon>Streptomyces</taxon>
    </lineage>
</organism>
<dbReference type="InterPro" id="IPR001387">
    <property type="entry name" value="Cro/C1-type_HTH"/>
</dbReference>
<sequence>MTHSPDTGIGARVRVARIAAGLTQAEMAGLVGRSERWAEDVEAGRLPLDRYSLITAVATVCEVDVVWLLGQPYRLRREQGSAVPHVPALRAALRRSSLILSGHPGLVPSAPAADVQSVRDQAAATNRHRQGANLPAVAGLLPALLEDLNTTILMHERGTAGWDEALCLLVDAARNARQTLNQTGLPDLAWVAAEVAAGAATQLDDPIVKAAVAWDRCGALLHQGSARETQAVADAALRDLESISATGDTDALVLEGALVLRQVVACARAGDADGAWSQATRALEVSGRLPEGHHDLRWQTVFSRANVLVHTTEAGVEVDAPDTGLSFVDDVDVAAMPSRERITHYRIDEARAMHRMGRSGDAVVTLRSAAQRAPHYVHAHPMARELVGDMVRRGVPSQAAALSGLVRGMELVS</sequence>
<protein>
    <recommendedName>
        <fullName evidence="3">XRE family transcriptional regulator</fullName>
    </recommendedName>
</protein>
<dbReference type="Gene3D" id="1.10.260.40">
    <property type="entry name" value="lambda repressor-like DNA-binding domains"/>
    <property type="match status" value="1"/>
</dbReference>
<reference evidence="1" key="2">
    <citation type="submission" date="2020-09" db="EMBL/GenBank/DDBJ databases">
        <authorList>
            <person name="Sun Q."/>
            <person name="Ohkuma M."/>
        </authorList>
    </citation>
    <scope>NUCLEOTIDE SEQUENCE</scope>
    <source>
        <strain evidence="1">JCM 4834</strain>
    </source>
</reference>
<name>A0A918VIX5_9ACTN</name>
<proteinExistence type="predicted"/>
<dbReference type="AlphaFoldDB" id="A0A918VIX5"/>
<dbReference type="InterPro" id="IPR010982">
    <property type="entry name" value="Lambda_DNA-bd_dom_sf"/>
</dbReference>